<reference evidence="3 5" key="1">
    <citation type="journal article" date="2016" name="Genome Announc.">
        <title>Draft Genome Sequence of Criibacterium bergeronii gen. nov., sp. nov., Strain CCRI-22567T, Isolated from a Vaginal Sample from a Woman with Bacterial Vaginosis.</title>
        <authorList>
            <person name="Maheux A.F."/>
            <person name="Berube E."/>
            <person name="Boudreau D.K."/>
            <person name="Raymond F."/>
            <person name="Corbeil J."/>
            <person name="Roy P.H."/>
            <person name="Boissinot M."/>
            <person name="Omar R.F."/>
        </authorList>
    </citation>
    <scope>NUCLEOTIDE SEQUENCE [LARGE SCALE GENOMIC DNA]</scope>
    <source>
        <strain evidence="3 5">CCRI-22567</strain>
    </source>
</reference>
<dbReference type="Proteomes" id="UP000093352">
    <property type="component" value="Unassembled WGS sequence"/>
</dbReference>
<protein>
    <submittedName>
        <fullName evidence="3">Thiamine-binding protein</fullName>
    </submittedName>
</protein>
<dbReference type="EMBL" id="MBEW02000012">
    <property type="protein sequence ID" value="RDY21091.1"/>
    <property type="molecule type" value="Genomic_DNA"/>
</dbReference>
<gene>
    <name evidence="3" type="ORF">BBG48_006590</name>
    <name evidence="4" type="ORF">FL857_07690</name>
</gene>
<comment type="similarity">
    <text evidence="1">Belongs to the UPF0045 family.</text>
</comment>
<evidence type="ECO:0000259" key="2">
    <source>
        <dbReference type="Pfam" id="PF01910"/>
    </source>
</evidence>
<evidence type="ECO:0000313" key="3">
    <source>
        <dbReference type="EMBL" id="RDY21091.1"/>
    </source>
</evidence>
<dbReference type="Proteomes" id="UP000319424">
    <property type="component" value="Unassembled WGS sequence"/>
</dbReference>
<evidence type="ECO:0000313" key="6">
    <source>
        <dbReference type="Proteomes" id="UP000319424"/>
    </source>
</evidence>
<dbReference type="GO" id="GO:0005829">
    <property type="term" value="C:cytosol"/>
    <property type="evidence" value="ECO:0007669"/>
    <property type="project" value="TreeGrafter"/>
</dbReference>
<comment type="caution">
    <text evidence="3">The sequence shown here is derived from an EMBL/GenBank/DDBJ whole genome shotgun (WGS) entry which is preliminary data.</text>
</comment>
<evidence type="ECO:0000256" key="1">
    <source>
        <dbReference type="ARBA" id="ARBA00010272"/>
    </source>
</evidence>
<evidence type="ECO:0000313" key="4">
    <source>
        <dbReference type="EMBL" id="TRW25006.1"/>
    </source>
</evidence>
<dbReference type="PANTHER" id="PTHR33777">
    <property type="entry name" value="UPF0045 PROTEIN ECM15"/>
    <property type="match status" value="1"/>
</dbReference>
<organism evidence="3 5">
    <name type="scientific">Criibacterium bergeronii</name>
    <dbReference type="NCBI Taxonomy" id="1871336"/>
    <lineage>
        <taxon>Bacteria</taxon>
        <taxon>Bacillati</taxon>
        <taxon>Bacillota</taxon>
        <taxon>Clostridia</taxon>
        <taxon>Peptostreptococcales</taxon>
        <taxon>Filifactoraceae</taxon>
        <taxon>Criibacterium</taxon>
    </lineage>
</organism>
<dbReference type="PANTHER" id="PTHR33777:SF1">
    <property type="entry name" value="UPF0045 PROTEIN ECM15"/>
    <property type="match status" value="1"/>
</dbReference>
<dbReference type="InterPro" id="IPR051614">
    <property type="entry name" value="UPF0045_domain"/>
</dbReference>
<dbReference type="AlphaFoldDB" id="A0A371IKU4"/>
<keyword evidence="5" id="KW-1185">Reference proteome</keyword>
<dbReference type="SUPFAM" id="SSF89957">
    <property type="entry name" value="MTH1187/YkoF-like"/>
    <property type="match status" value="1"/>
</dbReference>
<reference evidence="4 6" key="3">
    <citation type="submission" date="2019-07" db="EMBL/GenBank/DDBJ databases">
        <title>Criibacterium bergeronii gen. nov., sp. nov. isolated from human clinical samples.</title>
        <authorList>
            <person name="Maheux A.F."/>
            <person name="Boudreau D.K."/>
            <person name="Berube E."/>
            <person name="Brodeur S."/>
            <person name="Bernard K.A."/>
            <person name="Abed J.Y."/>
            <person name="Ducrey E."/>
            <person name="Guay E.F."/>
            <person name="Raymond F."/>
            <person name="Corbeil J."/>
            <person name="Domingo M.-C."/>
            <person name="Roy P.H."/>
            <person name="Boissinot M."/>
            <person name="Tocheva E.I."/>
            <person name="Omar R.F."/>
        </authorList>
    </citation>
    <scope>NUCLEOTIDE SEQUENCE [LARGE SCALE GENOMIC DNA]</scope>
    <source>
        <strain evidence="4 6">CCRI-24246</strain>
    </source>
</reference>
<dbReference type="InterPro" id="IPR029756">
    <property type="entry name" value="MTH1187/YkoF-like"/>
</dbReference>
<dbReference type="Gene3D" id="3.30.70.930">
    <property type="match status" value="1"/>
</dbReference>
<sequence>MEKFSVAIQVLPQTNSKEETVRIVDEVIAYIASFDVNYVVTPFETVIEGDFETLMKIVQGFQDVAIRAGAPSVMSYLKMNYSPKEGVLTIDEKTGKYNR</sequence>
<dbReference type="OrthoDB" id="5886358at2"/>
<proteinExistence type="inferred from homology"/>
<reference evidence="3" key="2">
    <citation type="submission" date="2018-07" db="EMBL/GenBank/DDBJ databases">
        <authorList>
            <person name="Quirk P.G."/>
            <person name="Krulwich T.A."/>
        </authorList>
    </citation>
    <scope>NUCLEOTIDE SEQUENCE</scope>
    <source>
        <strain evidence="3">CCRI-22567</strain>
    </source>
</reference>
<dbReference type="Pfam" id="PF01910">
    <property type="entry name" value="Thiamine_BP"/>
    <property type="match status" value="1"/>
</dbReference>
<feature type="domain" description="Thiamine-binding protein" evidence="2">
    <location>
        <begin position="6"/>
        <end position="97"/>
    </location>
</feature>
<accession>A0A371IKU4</accession>
<dbReference type="RefSeq" id="WP_068913011.1">
    <property type="nucleotide sequence ID" value="NZ_MBEW02000012.1"/>
</dbReference>
<dbReference type="STRING" id="1871336.BBG48_08830"/>
<evidence type="ECO:0000313" key="5">
    <source>
        <dbReference type="Proteomes" id="UP000093352"/>
    </source>
</evidence>
<dbReference type="EMBL" id="VJXW01000011">
    <property type="protein sequence ID" value="TRW25006.1"/>
    <property type="molecule type" value="Genomic_DNA"/>
</dbReference>
<name>A0A371IKU4_9FIRM</name>
<dbReference type="InterPro" id="IPR002767">
    <property type="entry name" value="Thiamine_BP"/>
</dbReference>